<evidence type="ECO:0000256" key="4">
    <source>
        <dbReference type="ARBA" id="ARBA00022490"/>
    </source>
</evidence>
<dbReference type="AlphaFoldDB" id="U4KZF2"/>
<comment type="catalytic activity">
    <reaction evidence="7">
        <text>O-phospho-L-tyrosyl-[protein] + H2O = L-tyrosyl-[protein] + phosphate</text>
        <dbReference type="Rhea" id="RHEA:10684"/>
        <dbReference type="Rhea" id="RHEA-COMP:10136"/>
        <dbReference type="Rhea" id="RHEA-COMP:20101"/>
        <dbReference type="ChEBI" id="CHEBI:15377"/>
        <dbReference type="ChEBI" id="CHEBI:43474"/>
        <dbReference type="ChEBI" id="CHEBI:46858"/>
        <dbReference type="ChEBI" id="CHEBI:61978"/>
        <dbReference type="EC" id="3.1.3.48"/>
    </reaction>
</comment>
<evidence type="ECO:0000256" key="8">
    <source>
        <dbReference type="PIRSR" id="PIRSR617867-1"/>
    </source>
</evidence>
<comment type="catalytic activity">
    <reaction evidence="1">
        <text>a phosphate monoester + H2O = an alcohol + phosphate</text>
        <dbReference type="Rhea" id="RHEA:15017"/>
        <dbReference type="ChEBI" id="CHEBI:15377"/>
        <dbReference type="ChEBI" id="CHEBI:30879"/>
        <dbReference type="ChEBI" id="CHEBI:43474"/>
        <dbReference type="ChEBI" id="CHEBI:67140"/>
        <dbReference type="EC" id="3.1.3.2"/>
    </reaction>
</comment>
<dbReference type="OrthoDB" id="3388at2759"/>
<dbReference type="CDD" id="cd16343">
    <property type="entry name" value="LMWPTP"/>
    <property type="match status" value="1"/>
</dbReference>
<dbReference type="InterPro" id="IPR002115">
    <property type="entry name" value="Tyr_Pase_low_mol_wt_mml"/>
</dbReference>
<evidence type="ECO:0000256" key="2">
    <source>
        <dbReference type="ARBA" id="ARBA00004496"/>
    </source>
</evidence>
<proteinExistence type="inferred from homology"/>
<gene>
    <name evidence="10" type="ORF">PCON_06667</name>
</gene>
<dbReference type="Pfam" id="PF01451">
    <property type="entry name" value="LMWPc"/>
    <property type="match status" value="1"/>
</dbReference>
<dbReference type="SUPFAM" id="SSF52788">
    <property type="entry name" value="Phosphotyrosine protein phosphatases I"/>
    <property type="match status" value="1"/>
</dbReference>
<comment type="similarity">
    <text evidence="3">Belongs to the low molecular weight phosphotyrosine protein phosphatase family.</text>
</comment>
<evidence type="ECO:0000313" key="11">
    <source>
        <dbReference type="Proteomes" id="UP000018144"/>
    </source>
</evidence>
<dbReference type="STRING" id="1076935.U4KZF2"/>
<keyword evidence="6" id="KW-0904">Protein phosphatase</keyword>
<feature type="active site" description="Nucleophile" evidence="8">
    <location>
        <position position="11"/>
    </location>
</feature>
<dbReference type="InterPro" id="IPR023485">
    <property type="entry name" value="Ptyr_pPase"/>
</dbReference>
<dbReference type="InterPro" id="IPR036196">
    <property type="entry name" value="Ptyr_pPase_sf"/>
</dbReference>
<evidence type="ECO:0000256" key="3">
    <source>
        <dbReference type="ARBA" id="ARBA00011063"/>
    </source>
</evidence>
<keyword evidence="11" id="KW-1185">Reference proteome</keyword>
<feature type="active site" evidence="8">
    <location>
        <position position="17"/>
    </location>
</feature>
<name>U4KZF2_PYROM</name>
<dbReference type="PRINTS" id="PR00719">
    <property type="entry name" value="LMWPTPASE"/>
</dbReference>
<feature type="domain" description="Phosphotyrosine protein phosphatase I" evidence="9">
    <location>
        <begin position="5"/>
        <end position="154"/>
    </location>
</feature>
<evidence type="ECO:0000256" key="1">
    <source>
        <dbReference type="ARBA" id="ARBA00000032"/>
    </source>
</evidence>
<comment type="subcellular location">
    <subcellularLocation>
        <location evidence="2">Cytoplasm</location>
    </subcellularLocation>
</comment>
<sequence>MSDEISVLFCCLGNICRSPMAEAAFRATVKQLGHEKRFNTIDSCGTAGYHTGEQPDSRTVATLKQHGIPINHRARQVQREDFENFDYILAMDESNLTNLNRIKPKGSKAKVLLFGHFDGKNRKEIVDDPYYGGKEGFQENFEQVTRFSKNFVREVLGVEVA</sequence>
<evidence type="ECO:0000313" key="10">
    <source>
        <dbReference type="EMBL" id="CCX07080.1"/>
    </source>
</evidence>
<dbReference type="GO" id="GO:0003993">
    <property type="term" value="F:acid phosphatase activity"/>
    <property type="evidence" value="ECO:0007669"/>
    <property type="project" value="UniProtKB-EC"/>
</dbReference>
<dbReference type="PANTHER" id="PTHR11717:SF7">
    <property type="entry name" value="LOW MOLECULAR WEIGHT PHOSPHOTYROSINE PROTEIN PHOSPHATASE"/>
    <property type="match status" value="1"/>
</dbReference>
<evidence type="ECO:0000256" key="7">
    <source>
        <dbReference type="ARBA" id="ARBA00051722"/>
    </source>
</evidence>
<keyword evidence="5" id="KW-0378">Hydrolase</keyword>
<dbReference type="eggNOG" id="KOG3217">
    <property type="taxonomic scope" value="Eukaryota"/>
</dbReference>
<evidence type="ECO:0000259" key="9">
    <source>
        <dbReference type="SMART" id="SM00226"/>
    </source>
</evidence>
<reference evidence="10 11" key="1">
    <citation type="journal article" date="2013" name="PLoS Genet.">
        <title>The genome and development-dependent transcriptomes of Pyronema confluens: a window into fungal evolution.</title>
        <authorList>
            <person name="Traeger S."/>
            <person name="Altegoer F."/>
            <person name="Freitag M."/>
            <person name="Gabaldon T."/>
            <person name="Kempken F."/>
            <person name="Kumar A."/>
            <person name="Marcet-Houben M."/>
            <person name="Poggeler S."/>
            <person name="Stajich J.E."/>
            <person name="Nowrousian M."/>
        </authorList>
    </citation>
    <scope>NUCLEOTIDE SEQUENCE [LARGE SCALE GENOMIC DNA]</scope>
    <source>
        <strain evidence="11">CBS 100304</strain>
        <tissue evidence="10">Vegetative mycelium</tissue>
    </source>
</reference>
<dbReference type="Gene3D" id="3.40.50.2300">
    <property type="match status" value="1"/>
</dbReference>
<dbReference type="Proteomes" id="UP000018144">
    <property type="component" value="Unassembled WGS sequence"/>
</dbReference>
<keyword evidence="4" id="KW-0963">Cytoplasm</keyword>
<accession>U4KZF2</accession>
<dbReference type="FunFam" id="3.40.50.2300:FF:000105">
    <property type="entry name" value="Low molecular weight phosphotyrosine protein"/>
    <property type="match status" value="1"/>
</dbReference>
<dbReference type="GO" id="GO:0005737">
    <property type="term" value="C:cytoplasm"/>
    <property type="evidence" value="ECO:0007669"/>
    <property type="project" value="UniProtKB-SubCell"/>
</dbReference>
<dbReference type="InterPro" id="IPR017867">
    <property type="entry name" value="Tyr_phospatase_low_mol_wt"/>
</dbReference>
<protein>
    <submittedName>
        <fullName evidence="10">Similar to Low molecular weight phosphotyrosine protein phosphatase acc. no. P41893</fullName>
    </submittedName>
</protein>
<evidence type="ECO:0000256" key="5">
    <source>
        <dbReference type="ARBA" id="ARBA00022801"/>
    </source>
</evidence>
<dbReference type="OMA" id="VCHGNIC"/>
<evidence type="ECO:0000256" key="6">
    <source>
        <dbReference type="ARBA" id="ARBA00022912"/>
    </source>
</evidence>
<feature type="active site" description="Proton donor" evidence="8">
    <location>
        <position position="128"/>
    </location>
</feature>
<dbReference type="InterPro" id="IPR050438">
    <property type="entry name" value="LMW_PTPase"/>
</dbReference>
<dbReference type="PRINTS" id="PR00720">
    <property type="entry name" value="MAMMALPTPASE"/>
</dbReference>
<dbReference type="GO" id="GO:0004726">
    <property type="term" value="F:non-membrane spanning protein tyrosine phosphatase activity"/>
    <property type="evidence" value="ECO:0007669"/>
    <property type="project" value="InterPro"/>
</dbReference>
<organism evidence="10 11">
    <name type="scientific">Pyronema omphalodes (strain CBS 100304)</name>
    <name type="common">Pyronema confluens</name>
    <dbReference type="NCBI Taxonomy" id="1076935"/>
    <lineage>
        <taxon>Eukaryota</taxon>
        <taxon>Fungi</taxon>
        <taxon>Dikarya</taxon>
        <taxon>Ascomycota</taxon>
        <taxon>Pezizomycotina</taxon>
        <taxon>Pezizomycetes</taxon>
        <taxon>Pezizales</taxon>
        <taxon>Pyronemataceae</taxon>
        <taxon>Pyronema</taxon>
    </lineage>
</organism>
<dbReference type="EMBL" id="HF935332">
    <property type="protein sequence ID" value="CCX07080.1"/>
    <property type="molecule type" value="Genomic_DNA"/>
</dbReference>
<dbReference type="SMART" id="SM00226">
    <property type="entry name" value="LMWPc"/>
    <property type="match status" value="1"/>
</dbReference>
<dbReference type="PANTHER" id="PTHR11717">
    <property type="entry name" value="LOW MOLECULAR WEIGHT PROTEIN TYROSINE PHOSPHATASE"/>
    <property type="match status" value="1"/>
</dbReference>